<dbReference type="AlphaFoldDB" id="A0A7W6DLL5"/>
<dbReference type="PANTHER" id="PTHR30336">
    <property type="entry name" value="INNER MEMBRANE PROTEIN, PROBABLE PERMEASE"/>
    <property type="match status" value="1"/>
</dbReference>
<dbReference type="PANTHER" id="PTHR30336:SF20">
    <property type="entry name" value="DUF218 DOMAIN-CONTAINING PROTEIN"/>
    <property type="match status" value="1"/>
</dbReference>
<dbReference type="InterPro" id="IPR003848">
    <property type="entry name" value="DUF218"/>
</dbReference>
<dbReference type="GO" id="GO:0005886">
    <property type="term" value="C:plasma membrane"/>
    <property type="evidence" value="ECO:0007669"/>
    <property type="project" value="TreeGrafter"/>
</dbReference>
<evidence type="ECO:0000313" key="2">
    <source>
        <dbReference type="EMBL" id="MBB3985223.1"/>
    </source>
</evidence>
<gene>
    <name evidence="2" type="ORF">GGQ68_001552</name>
</gene>
<dbReference type="InterPro" id="IPR014729">
    <property type="entry name" value="Rossmann-like_a/b/a_fold"/>
</dbReference>
<sequence length="176" mass="19306">MERGVEGQIRERDRAVALVLGAMVLEGGLASPALRRRAVHAVRLWQAGEIDAMVLSGAERWHAPSEAAVMAVICRAGGVPEQALMLEEAARDTAENLALSRVLLEQRGEAGRVIVVTDAFHGPRVRMIARRLGMQVEVSSPPEPHISLRGATRQYGREGGAILREWWRSLRAARHI</sequence>
<accession>A0A7W6DLL5</accession>
<dbReference type="EMBL" id="JACIEJ010000003">
    <property type="protein sequence ID" value="MBB3985223.1"/>
    <property type="molecule type" value="Genomic_DNA"/>
</dbReference>
<dbReference type="InterPro" id="IPR051599">
    <property type="entry name" value="Cell_Envelope_Assoc"/>
</dbReference>
<dbReference type="CDD" id="cd06259">
    <property type="entry name" value="YdcF-like"/>
    <property type="match status" value="1"/>
</dbReference>
<proteinExistence type="predicted"/>
<dbReference type="RefSeq" id="WP_183964575.1">
    <property type="nucleotide sequence ID" value="NZ_BAABBZ010000059.1"/>
</dbReference>
<reference evidence="2 3" key="1">
    <citation type="submission" date="2020-08" db="EMBL/GenBank/DDBJ databases">
        <title>Genomic Encyclopedia of Type Strains, Phase IV (KMG-IV): sequencing the most valuable type-strain genomes for metagenomic binning, comparative biology and taxonomic classification.</title>
        <authorList>
            <person name="Goeker M."/>
        </authorList>
    </citation>
    <scope>NUCLEOTIDE SEQUENCE [LARGE SCALE GENOMIC DNA]</scope>
    <source>
        <strain evidence="2 3">DSM 102235</strain>
    </source>
</reference>
<keyword evidence="3" id="KW-1185">Reference proteome</keyword>
<organism evidence="2 3">
    <name type="scientific">Sagittula marina</name>
    <dbReference type="NCBI Taxonomy" id="943940"/>
    <lineage>
        <taxon>Bacteria</taxon>
        <taxon>Pseudomonadati</taxon>
        <taxon>Pseudomonadota</taxon>
        <taxon>Alphaproteobacteria</taxon>
        <taxon>Rhodobacterales</taxon>
        <taxon>Roseobacteraceae</taxon>
        <taxon>Sagittula</taxon>
    </lineage>
</organism>
<evidence type="ECO:0000313" key="3">
    <source>
        <dbReference type="Proteomes" id="UP000541426"/>
    </source>
</evidence>
<dbReference type="Gene3D" id="3.40.50.620">
    <property type="entry name" value="HUPs"/>
    <property type="match status" value="1"/>
</dbReference>
<evidence type="ECO:0000259" key="1">
    <source>
        <dbReference type="Pfam" id="PF02698"/>
    </source>
</evidence>
<protein>
    <submittedName>
        <fullName evidence="2">Uncharacterized SAM-binding protein YcdF (DUF218 family)</fullName>
    </submittedName>
</protein>
<comment type="caution">
    <text evidence="2">The sequence shown here is derived from an EMBL/GenBank/DDBJ whole genome shotgun (WGS) entry which is preliminary data.</text>
</comment>
<name>A0A7W6DLL5_9RHOB</name>
<dbReference type="Proteomes" id="UP000541426">
    <property type="component" value="Unassembled WGS sequence"/>
</dbReference>
<feature type="domain" description="DUF218" evidence="1">
    <location>
        <begin position="17"/>
        <end position="166"/>
    </location>
</feature>
<dbReference type="Pfam" id="PF02698">
    <property type="entry name" value="DUF218"/>
    <property type="match status" value="1"/>
</dbReference>